<dbReference type="PANTHER" id="PTHR33463:SF187">
    <property type="entry name" value="AND NB-ARC DOMAIN DISEASE RESISTANCE PROTEIN, PUTATIVE-RELATED"/>
    <property type="match status" value="1"/>
</dbReference>
<dbReference type="EMBL" id="BSYR01000037">
    <property type="protein sequence ID" value="GMJ03535.1"/>
    <property type="molecule type" value="Genomic_DNA"/>
</dbReference>
<dbReference type="Proteomes" id="UP001165190">
    <property type="component" value="Unassembled WGS sequence"/>
</dbReference>
<dbReference type="PANTHER" id="PTHR33463">
    <property type="entry name" value="NB-ARC DOMAIN-CONTAINING PROTEIN-RELATED"/>
    <property type="match status" value="1"/>
</dbReference>
<evidence type="ECO:0000256" key="2">
    <source>
        <dbReference type="SAM" id="Coils"/>
    </source>
</evidence>
<keyword evidence="1" id="KW-0611">Plant defense</keyword>
<evidence type="ECO:0000313" key="4">
    <source>
        <dbReference type="EMBL" id="GMJ03535.1"/>
    </source>
</evidence>
<gene>
    <name evidence="4" type="ORF">HRI_004022700</name>
</gene>
<name>A0A9W7ML23_HIBTR</name>
<feature type="domain" description="NB-ARC" evidence="3">
    <location>
        <begin position="138"/>
        <end position="171"/>
    </location>
</feature>
<dbReference type="OrthoDB" id="988845at2759"/>
<protein>
    <submittedName>
        <fullName evidence="4">RPS5-like 1</fullName>
    </submittedName>
</protein>
<dbReference type="AlphaFoldDB" id="A0A9W7ML23"/>
<dbReference type="InterPro" id="IPR050905">
    <property type="entry name" value="Plant_NBS-LRR"/>
</dbReference>
<feature type="coiled-coil region" evidence="2">
    <location>
        <begin position="18"/>
        <end position="70"/>
    </location>
</feature>
<proteinExistence type="predicted"/>
<evidence type="ECO:0000313" key="5">
    <source>
        <dbReference type="Proteomes" id="UP001165190"/>
    </source>
</evidence>
<dbReference type="InterPro" id="IPR027417">
    <property type="entry name" value="P-loop_NTPase"/>
</dbReference>
<dbReference type="Pfam" id="PF00931">
    <property type="entry name" value="NB-ARC"/>
    <property type="match status" value="1"/>
</dbReference>
<evidence type="ECO:0000256" key="1">
    <source>
        <dbReference type="ARBA" id="ARBA00022821"/>
    </source>
</evidence>
<accession>A0A9W7ML23</accession>
<dbReference type="GO" id="GO:0043531">
    <property type="term" value="F:ADP binding"/>
    <property type="evidence" value="ECO:0007669"/>
    <property type="project" value="InterPro"/>
</dbReference>
<dbReference type="Gene3D" id="3.40.50.300">
    <property type="entry name" value="P-loop containing nucleotide triphosphate hydrolases"/>
    <property type="match status" value="1"/>
</dbReference>
<comment type="caution">
    <text evidence="4">The sequence shown here is derived from an EMBL/GenBank/DDBJ whole genome shotgun (WGS) entry which is preliminary data.</text>
</comment>
<sequence length="174" mass="19893">MDFVLNKIDKHLGNHMSFDQYREDLKRKLKELNGLKEDIESTKSIELRPRKKLKAEVRIWLENVERINGQVQDLDGRIDESNALPRRFRAEDVLASIREVEELITQQGKFHGGLVVDNLQRIGQVLTTSSLSGEGVKAYIEKIWQCLMDDEVSKIGVWGMAGVGKTSIMKLTNN</sequence>
<keyword evidence="2" id="KW-0175">Coiled coil</keyword>
<dbReference type="InterPro" id="IPR002182">
    <property type="entry name" value="NB-ARC"/>
</dbReference>
<keyword evidence="5" id="KW-1185">Reference proteome</keyword>
<reference evidence="4" key="1">
    <citation type="submission" date="2023-05" db="EMBL/GenBank/DDBJ databases">
        <title>Genome and transcriptome analyses reveal genes involved in the formation of fine ridges on petal epidermal cells in Hibiscus trionum.</title>
        <authorList>
            <person name="Koshimizu S."/>
            <person name="Masuda S."/>
            <person name="Ishii T."/>
            <person name="Shirasu K."/>
            <person name="Hoshino A."/>
            <person name="Arita M."/>
        </authorList>
    </citation>
    <scope>NUCLEOTIDE SEQUENCE</scope>
    <source>
        <strain evidence="4">Hamamatsu line</strain>
    </source>
</reference>
<organism evidence="4 5">
    <name type="scientific">Hibiscus trionum</name>
    <name type="common">Flower of an hour</name>
    <dbReference type="NCBI Taxonomy" id="183268"/>
    <lineage>
        <taxon>Eukaryota</taxon>
        <taxon>Viridiplantae</taxon>
        <taxon>Streptophyta</taxon>
        <taxon>Embryophyta</taxon>
        <taxon>Tracheophyta</taxon>
        <taxon>Spermatophyta</taxon>
        <taxon>Magnoliopsida</taxon>
        <taxon>eudicotyledons</taxon>
        <taxon>Gunneridae</taxon>
        <taxon>Pentapetalae</taxon>
        <taxon>rosids</taxon>
        <taxon>malvids</taxon>
        <taxon>Malvales</taxon>
        <taxon>Malvaceae</taxon>
        <taxon>Malvoideae</taxon>
        <taxon>Hibiscus</taxon>
    </lineage>
</organism>
<evidence type="ECO:0000259" key="3">
    <source>
        <dbReference type="Pfam" id="PF00931"/>
    </source>
</evidence>